<name>G5IAQ7_9FIRM</name>
<dbReference type="PATRIC" id="fig|742737.3.peg.583"/>
<comment type="caution">
    <text evidence="2">The sequence shown here is derived from an EMBL/GenBank/DDBJ whole genome shotgun (WGS) entry which is preliminary data.</text>
</comment>
<evidence type="ECO:0000313" key="3">
    <source>
        <dbReference type="Proteomes" id="UP000005384"/>
    </source>
</evidence>
<dbReference type="AlphaFoldDB" id="G5IAQ7"/>
<dbReference type="EMBL" id="ADLN01000003">
    <property type="protein sequence ID" value="EHI61402.1"/>
    <property type="molecule type" value="Genomic_DNA"/>
</dbReference>
<dbReference type="Pfam" id="PF09858">
    <property type="entry name" value="DUF2085"/>
    <property type="match status" value="1"/>
</dbReference>
<feature type="transmembrane region" description="Helical" evidence="1">
    <location>
        <begin position="81"/>
        <end position="99"/>
    </location>
</feature>
<keyword evidence="1" id="KW-0812">Transmembrane</keyword>
<sequence length="131" mass="14928">MGKFLRILFGCHARADRSFFYHGKQFPICARCTGELIGILAGIPIVICWGYGSVWLMLLLMAPMVADGLLQLLTPYESGNYRRLVTGILFGIALIFFFIHFHRTCVRIATEILKLLIDDPEKAERVMARFM</sequence>
<gene>
    <name evidence="2" type="ORF">HMPREF9473_00584</name>
</gene>
<reference evidence="2 3" key="1">
    <citation type="submission" date="2011-08" db="EMBL/GenBank/DDBJ databases">
        <title>The Genome Sequence of Clostridium hathewayi WAL-18680.</title>
        <authorList>
            <consortium name="The Broad Institute Genome Sequencing Platform"/>
            <person name="Earl A."/>
            <person name="Ward D."/>
            <person name="Feldgarden M."/>
            <person name="Gevers D."/>
            <person name="Finegold S.M."/>
            <person name="Summanen P.H."/>
            <person name="Molitoris D.R."/>
            <person name="Song M."/>
            <person name="Daigneault M."/>
            <person name="Allen-Vercoe E."/>
            <person name="Young S.K."/>
            <person name="Zeng Q."/>
            <person name="Gargeya S."/>
            <person name="Fitzgerald M."/>
            <person name="Haas B."/>
            <person name="Abouelleil A."/>
            <person name="Alvarado L."/>
            <person name="Arachchi H.M."/>
            <person name="Berlin A."/>
            <person name="Brown A."/>
            <person name="Chapman S.B."/>
            <person name="Chen Z."/>
            <person name="Dunbar C."/>
            <person name="Freedman E."/>
            <person name="Gearin G."/>
            <person name="Gellesch M."/>
            <person name="Goldberg J."/>
            <person name="Griggs A."/>
            <person name="Gujja S."/>
            <person name="Heiman D."/>
            <person name="Howarth C."/>
            <person name="Larson L."/>
            <person name="Lui A."/>
            <person name="MacDonald P.J.P."/>
            <person name="Montmayeur A."/>
            <person name="Murphy C."/>
            <person name="Neiman D."/>
            <person name="Pearson M."/>
            <person name="Priest M."/>
            <person name="Roberts A."/>
            <person name="Saif S."/>
            <person name="Shea T."/>
            <person name="Shenoy N."/>
            <person name="Sisk P."/>
            <person name="Stolte C."/>
            <person name="Sykes S."/>
            <person name="Wortman J."/>
            <person name="Nusbaum C."/>
            <person name="Birren B."/>
        </authorList>
    </citation>
    <scope>NUCLEOTIDE SEQUENCE [LARGE SCALE GENOMIC DNA]</scope>
    <source>
        <strain evidence="2 3">WAL-18680</strain>
    </source>
</reference>
<accession>G5IAQ7</accession>
<keyword evidence="1" id="KW-1133">Transmembrane helix</keyword>
<dbReference type="HOGENOM" id="CLU_154418_1_0_9"/>
<evidence type="ECO:0000313" key="2">
    <source>
        <dbReference type="EMBL" id="EHI61402.1"/>
    </source>
</evidence>
<evidence type="ECO:0008006" key="4">
    <source>
        <dbReference type="Google" id="ProtNLM"/>
    </source>
</evidence>
<dbReference type="Proteomes" id="UP000005384">
    <property type="component" value="Unassembled WGS sequence"/>
</dbReference>
<organism evidence="2 3">
    <name type="scientific">Hungatella hathewayi WAL-18680</name>
    <dbReference type="NCBI Taxonomy" id="742737"/>
    <lineage>
        <taxon>Bacteria</taxon>
        <taxon>Bacillati</taxon>
        <taxon>Bacillota</taxon>
        <taxon>Clostridia</taxon>
        <taxon>Lachnospirales</taxon>
        <taxon>Lachnospiraceae</taxon>
        <taxon>Hungatella</taxon>
    </lineage>
</organism>
<feature type="transmembrane region" description="Helical" evidence="1">
    <location>
        <begin position="36"/>
        <end position="61"/>
    </location>
</feature>
<keyword evidence="3" id="KW-1185">Reference proteome</keyword>
<dbReference type="OrthoDB" id="9810176at2"/>
<evidence type="ECO:0000256" key="1">
    <source>
        <dbReference type="SAM" id="Phobius"/>
    </source>
</evidence>
<protein>
    <recommendedName>
        <fullName evidence="4">DUF2085 domain-containing protein</fullName>
    </recommendedName>
</protein>
<keyword evidence="1" id="KW-0472">Membrane</keyword>
<dbReference type="InterPro" id="IPR019206">
    <property type="entry name" value="DUF2085_TM"/>
</dbReference>
<dbReference type="RefSeq" id="WP_006778568.1">
    <property type="nucleotide sequence ID" value="NZ_CP040506.1"/>
</dbReference>
<proteinExistence type="predicted"/>